<evidence type="ECO:0000256" key="1">
    <source>
        <dbReference type="PROSITE-ProRule" id="PRU00339"/>
    </source>
</evidence>
<dbReference type="STRING" id="1116229.S3DPI9"/>
<dbReference type="EMBL" id="KE145368">
    <property type="protein sequence ID" value="EPE28358.1"/>
    <property type="molecule type" value="Genomic_DNA"/>
</dbReference>
<dbReference type="OMA" id="KSAIDDC"/>
<evidence type="ECO:0000256" key="2">
    <source>
        <dbReference type="SAM" id="Coils"/>
    </source>
</evidence>
<dbReference type="AlphaFoldDB" id="S3DPI9"/>
<feature type="repeat" description="TPR" evidence="1">
    <location>
        <begin position="48"/>
        <end position="81"/>
    </location>
</feature>
<dbReference type="SUPFAM" id="SSF48452">
    <property type="entry name" value="TPR-like"/>
    <property type="match status" value="1"/>
</dbReference>
<organism evidence="4 5">
    <name type="scientific">Glarea lozoyensis (strain ATCC 20868 / MF5171)</name>
    <dbReference type="NCBI Taxonomy" id="1116229"/>
    <lineage>
        <taxon>Eukaryota</taxon>
        <taxon>Fungi</taxon>
        <taxon>Dikarya</taxon>
        <taxon>Ascomycota</taxon>
        <taxon>Pezizomycotina</taxon>
        <taxon>Leotiomycetes</taxon>
        <taxon>Helotiales</taxon>
        <taxon>Helotiaceae</taxon>
        <taxon>Glarea</taxon>
    </lineage>
</organism>
<accession>S3DPI9</accession>
<dbReference type="OrthoDB" id="1872379at2759"/>
<evidence type="ECO:0000313" key="4">
    <source>
        <dbReference type="EMBL" id="EPE28358.1"/>
    </source>
</evidence>
<gene>
    <name evidence="4" type="ORF">GLAREA_09478</name>
</gene>
<feature type="coiled-coil region" evidence="2">
    <location>
        <begin position="100"/>
        <end position="145"/>
    </location>
</feature>
<evidence type="ECO:0000256" key="3">
    <source>
        <dbReference type="SAM" id="MobiDB-lite"/>
    </source>
</evidence>
<protein>
    <submittedName>
        <fullName evidence="4">TPR-like protein</fullName>
    </submittedName>
</protein>
<dbReference type="KEGG" id="glz:GLAREA_09478"/>
<dbReference type="PANTHER" id="PTHR46014">
    <property type="entry name" value="TETRATRICOPEPTIDE REPEAT PROTEIN 1"/>
    <property type="match status" value="1"/>
</dbReference>
<name>S3DPI9_GLAL2</name>
<reference evidence="4 5" key="1">
    <citation type="journal article" date="2013" name="BMC Genomics">
        <title>Genomics-driven discovery of the pneumocandin biosynthetic gene cluster in the fungus Glarea lozoyensis.</title>
        <authorList>
            <person name="Chen L."/>
            <person name="Yue Q."/>
            <person name="Zhang X."/>
            <person name="Xiang M."/>
            <person name="Wang C."/>
            <person name="Li S."/>
            <person name="Che Y."/>
            <person name="Ortiz-Lopez F.J."/>
            <person name="Bills G.F."/>
            <person name="Liu X."/>
            <person name="An Z."/>
        </authorList>
    </citation>
    <scope>NUCLEOTIDE SEQUENCE [LARGE SCALE GENOMIC DNA]</scope>
    <source>
        <strain evidence="5">ATCC 20868 / MF5171</strain>
    </source>
</reference>
<keyword evidence="2" id="KW-0175">Coiled coil</keyword>
<dbReference type="Gene3D" id="1.25.40.10">
    <property type="entry name" value="Tetratricopeptide repeat domain"/>
    <property type="match status" value="1"/>
</dbReference>
<dbReference type="InterPro" id="IPR019734">
    <property type="entry name" value="TPR_rpt"/>
</dbReference>
<feature type="region of interest" description="Disordered" evidence="3">
    <location>
        <begin position="1"/>
        <end position="34"/>
    </location>
</feature>
<sequence>MASRSEKFARKFPEKKDEDPQKSEGTKNDEEEIIKFSPEEEAALIEESNTQKASANALFAKSEYREAIDSYDQALATCPNYLDYEIAVLKSNVSACHLKLEDWKEAVKSATEALDGLERLEKQNAEKVEKLSKEEEEEIEVVMSDATRERLSKIPVEKPEPEQKRLADIERIKAKALMRRAKARSEQGGWSVLQGAEEDYKILATMPNLSAADKRIVQQQLKALPPRTKAAQEKETGEMMDKLKQLGNGILKPFGLSTNNFQMVKDEKTGGYSMNFNQGA</sequence>
<dbReference type="RefSeq" id="XP_008084266.1">
    <property type="nucleotide sequence ID" value="XM_008086075.1"/>
</dbReference>
<dbReference type="PROSITE" id="PS50005">
    <property type="entry name" value="TPR"/>
    <property type="match status" value="1"/>
</dbReference>
<dbReference type="InterPro" id="IPR011990">
    <property type="entry name" value="TPR-like_helical_dom_sf"/>
</dbReference>
<dbReference type="Proteomes" id="UP000016922">
    <property type="component" value="Unassembled WGS sequence"/>
</dbReference>
<dbReference type="InterPro" id="IPR052769">
    <property type="entry name" value="TPR_domain_protein"/>
</dbReference>
<dbReference type="eggNOG" id="KOG4234">
    <property type="taxonomic scope" value="Eukaryota"/>
</dbReference>
<evidence type="ECO:0000313" key="5">
    <source>
        <dbReference type="Proteomes" id="UP000016922"/>
    </source>
</evidence>
<keyword evidence="5" id="KW-1185">Reference proteome</keyword>
<dbReference type="GeneID" id="19468526"/>
<proteinExistence type="predicted"/>
<dbReference type="HOGENOM" id="CLU_058463_1_0_1"/>
<dbReference type="PANTHER" id="PTHR46014:SF1">
    <property type="entry name" value="TETRATRICOPEPTIDE REPEAT PROTEIN 1"/>
    <property type="match status" value="1"/>
</dbReference>
<keyword evidence="1" id="KW-0802">TPR repeat</keyword>